<name>A0A345ARJ1_9CAUD</name>
<organism evidence="1 2">
    <name type="scientific">Paenibacillus phage Wanderer</name>
    <dbReference type="NCBI Taxonomy" id="2249779"/>
    <lineage>
        <taxon>Viruses</taxon>
        <taxon>Duplodnaviria</taxon>
        <taxon>Heunggongvirae</taxon>
        <taxon>Uroviricota</taxon>
        <taxon>Caudoviricetes</taxon>
        <taxon>Gochnauervirinae</taxon>
        <taxon>Wanderervirus</taxon>
        <taxon>Wanderervirus wanderer</taxon>
    </lineage>
</organism>
<keyword evidence="2" id="KW-1185">Reference proteome</keyword>
<evidence type="ECO:0000313" key="2">
    <source>
        <dbReference type="Proteomes" id="UP000255890"/>
    </source>
</evidence>
<reference evidence="2" key="1">
    <citation type="submission" date="2018-06" db="EMBL/GenBank/DDBJ databases">
        <authorList>
            <person name="Merrill B.D."/>
            <person name="Payne A.M."/>
            <person name="Hilton J.A."/>
            <person name="Ward A.T."/>
            <person name="Fajardo C.P."/>
            <person name="Velez K."/>
            <person name="Hope S."/>
            <person name="Tsourkas P.K."/>
        </authorList>
    </citation>
    <scope>NUCLEOTIDE SEQUENCE [LARGE SCALE GENOMIC DNA]</scope>
</reference>
<sequence>MISYDQLLAEVSIIVDDRAILPEGLKGLYIKTASAEMILLDKYIITITERKCVLVEEIGHEQTTAGDITDLSDLCKRKQELIGRRWGYRKLVPLSAIVQAHKACLTNRYEIADFLGVTEEFLQDTIDYYRDKYGICVRYKQYMIYFDPLNVT</sequence>
<protein>
    <submittedName>
        <fullName evidence="1">Toxin</fullName>
    </submittedName>
</protein>
<accession>A0A345ARJ1</accession>
<evidence type="ECO:0000313" key="1">
    <source>
        <dbReference type="EMBL" id="AXF39445.1"/>
    </source>
</evidence>
<proteinExistence type="predicted"/>
<gene>
    <name evidence="1" type="ORF">WANDERER_28</name>
</gene>
<dbReference type="Proteomes" id="UP000255890">
    <property type="component" value="Segment"/>
</dbReference>
<dbReference type="EMBL" id="MH431930">
    <property type="protein sequence ID" value="AXF39445.1"/>
    <property type="molecule type" value="Genomic_DNA"/>
</dbReference>